<dbReference type="GeneID" id="25902002"/>
<dbReference type="InterPro" id="IPR027417">
    <property type="entry name" value="P-loop_NTPase"/>
</dbReference>
<dbReference type="InterPro" id="IPR006551">
    <property type="entry name" value="Polynucleotide_phosphatase"/>
</dbReference>
<dbReference type="NCBIfam" id="TIGR01662">
    <property type="entry name" value="HAD-SF-IIIA"/>
    <property type="match status" value="1"/>
</dbReference>
<dbReference type="GO" id="GO:0046404">
    <property type="term" value="F:ATP-dependent polydeoxyribonucleotide 5'-hydroxyl-kinase activity"/>
    <property type="evidence" value="ECO:0007669"/>
    <property type="project" value="TreeGrafter"/>
</dbReference>
<accession>A0A0L0GBQ6</accession>
<evidence type="ECO:0000313" key="2">
    <source>
        <dbReference type="Proteomes" id="UP000054560"/>
    </source>
</evidence>
<dbReference type="Pfam" id="PF13671">
    <property type="entry name" value="AAA_33"/>
    <property type="match status" value="1"/>
</dbReference>
<dbReference type="AlphaFoldDB" id="A0A0L0GBQ6"/>
<organism evidence="1 2">
    <name type="scientific">Sphaeroforma arctica JP610</name>
    <dbReference type="NCBI Taxonomy" id="667725"/>
    <lineage>
        <taxon>Eukaryota</taxon>
        <taxon>Ichthyosporea</taxon>
        <taxon>Ichthyophonida</taxon>
        <taxon>Sphaeroforma</taxon>
    </lineage>
</organism>
<dbReference type="PANTHER" id="PTHR12083:SF9">
    <property type="entry name" value="BIFUNCTIONAL POLYNUCLEOTIDE PHOSPHATASE_KINASE"/>
    <property type="match status" value="1"/>
</dbReference>
<evidence type="ECO:0000313" key="1">
    <source>
        <dbReference type="EMBL" id="KNC86339.1"/>
    </source>
</evidence>
<dbReference type="InterPro" id="IPR013954">
    <property type="entry name" value="PNK3P"/>
</dbReference>
<dbReference type="Pfam" id="PF08645">
    <property type="entry name" value="PNK3P"/>
    <property type="match status" value="1"/>
</dbReference>
<dbReference type="SUPFAM" id="SSF56784">
    <property type="entry name" value="HAD-like"/>
    <property type="match status" value="1"/>
</dbReference>
<dbReference type="EMBL" id="KQ241656">
    <property type="protein sequence ID" value="KNC86339.1"/>
    <property type="molecule type" value="Genomic_DNA"/>
</dbReference>
<dbReference type="OrthoDB" id="19045at2759"/>
<dbReference type="PANTHER" id="PTHR12083">
    <property type="entry name" value="BIFUNCTIONAL POLYNUCLEOTIDE PHOSPHATASE/KINASE"/>
    <property type="match status" value="1"/>
</dbReference>
<dbReference type="FunFam" id="3.40.50.300:FF:000737">
    <property type="entry name" value="Bifunctional polynucleotide phosphatase/kinase"/>
    <property type="match status" value="1"/>
</dbReference>
<dbReference type="Gene3D" id="3.40.50.1000">
    <property type="entry name" value="HAD superfamily/HAD-like"/>
    <property type="match status" value="1"/>
</dbReference>
<protein>
    <recommendedName>
        <fullName evidence="3">Bifunctional polynucleotide phosphatase/kinase</fullName>
    </recommendedName>
</protein>
<dbReference type="GO" id="GO:0046403">
    <property type="term" value="F:polynucleotide 3'-phosphatase activity"/>
    <property type="evidence" value="ECO:0007669"/>
    <property type="project" value="TreeGrafter"/>
</dbReference>
<dbReference type="Gene3D" id="3.40.50.300">
    <property type="entry name" value="P-loop containing nucleotide triphosphate hydrolases"/>
    <property type="match status" value="1"/>
</dbReference>
<sequence length="423" mass="47312">MSQDNKKRNAFNALMGKPKKKQALAHSVPVEWKGVGTGKTKAGTTIPSVLVGNFGGHNSAQKIASFDLDGTLIDVESGKRFAQDEHDWMFKHFAKCSVGDKFAEWHAKGFKIVIFTNQGGVRAGKLPLDTLKRKLAKIIDGLECGFPIQVFATLGEDEYRKPRIGMWELLNTKDYNDGVEIDTELSFYVGDAAGREKGWQKGAKKDHADTDRKFAQNIGIEFYTPEEFFDERKAVPFILSGLAPHDYFKDRPQQIVTGDDKLTSDTQEMVLNVGFPASGKTTFYNTHMKPMGYTHVNMDTIGTAKKCLQVCRESLGAGKSVVIDNTNPTKATRQDYLAMAKEFGVPCRCFLFSADKSLAIHCNTFRAVYKKTVDKLPMIALHTYAKRLEPPTTDEGFSKIVNINFVPDFSDEKERTAFYSYLT</sequence>
<dbReference type="InterPro" id="IPR023214">
    <property type="entry name" value="HAD_sf"/>
</dbReference>
<gene>
    <name evidence="1" type="ORF">SARC_01498</name>
</gene>
<dbReference type="STRING" id="667725.A0A0L0GBQ6"/>
<dbReference type="GO" id="GO:0006281">
    <property type="term" value="P:DNA repair"/>
    <property type="evidence" value="ECO:0007669"/>
    <property type="project" value="TreeGrafter"/>
</dbReference>
<evidence type="ECO:0008006" key="3">
    <source>
        <dbReference type="Google" id="ProtNLM"/>
    </source>
</evidence>
<dbReference type="RefSeq" id="XP_014160240.1">
    <property type="nucleotide sequence ID" value="XM_014304765.1"/>
</dbReference>
<name>A0A0L0GBQ6_9EUKA</name>
<dbReference type="RefSeq" id="XP_014160241.1">
    <property type="nucleotide sequence ID" value="XM_014304766.1"/>
</dbReference>
<dbReference type="InterPro" id="IPR036412">
    <property type="entry name" value="HAD-like_sf"/>
</dbReference>
<dbReference type="SUPFAM" id="SSF52540">
    <property type="entry name" value="P-loop containing nucleoside triphosphate hydrolases"/>
    <property type="match status" value="1"/>
</dbReference>
<proteinExistence type="predicted"/>
<dbReference type="Proteomes" id="UP000054560">
    <property type="component" value="Unassembled WGS sequence"/>
</dbReference>
<dbReference type="EMBL" id="KQ241656">
    <property type="protein sequence ID" value="KNC86338.1"/>
    <property type="molecule type" value="Genomic_DNA"/>
</dbReference>
<reference evidence="1 2" key="1">
    <citation type="submission" date="2011-02" db="EMBL/GenBank/DDBJ databases">
        <title>The Genome Sequence of Sphaeroforma arctica JP610.</title>
        <authorList>
            <consortium name="The Broad Institute Genome Sequencing Platform"/>
            <person name="Russ C."/>
            <person name="Cuomo C."/>
            <person name="Young S.K."/>
            <person name="Zeng Q."/>
            <person name="Gargeya S."/>
            <person name="Alvarado L."/>
            <person name="Berlin A."/>
            <person name="Chapman S.B."/>
            <person name="Chen Z."/>
            <person name="Freedman E."/>
            <person name="Gellesch M."/>
            <person name="Goldberg J."/>
            <person name="Griggs A."/>
            <person name="Gujja S."/>
            <person name="Heilman E."/>
            <person name="Heiman D."/>
            <person name="Howarth C."/>
            <person name="Mehta T."/>
            <person name="Neiman D."/>
            <person name="Pearson M."/>
            <person name="Roberts A."/>
            <person name="Saif S."/>
            <person name="Shea T."/>
            <person name="Shenoy N."/>
            <person name="Sisk P."/>
            <person name="Stolte C."/>
            <person name="Sykes S."/>
            <person name="White J."/>
            <person name="Yandava C."/>
            <person name="Burger G."/>
            <person name="Gray M.W."/>
            <person name="Holland P.W.H."/>
            <person name="King N."/>
            <person name="Lang F.B.F."/>
            <person name="Roger A.J."/>
            <person name="Ruiz-Trillo I."/>
            <person name="Haas B."/>
            <person name="Nusbaum C."/>
            <person name="Birren B."/>
        </authorList>
    </citation>
    <scope>NUCLEOTIDE SEQUENCE [LARGE SCALE GENOMIC DNA]</scope>
    <source>
        <strain evidence="1 2">JP610</strain>
    </source>
</reference>
<dbReference type="NCBIfam" id="TIGR01664">
    <property type="entry name" value="DNA-3'-Pase"/>
    <property type="match status" value="1"/>
</dbReference>
<dbReference type="InterPro" id="IPR006549">
    <property type="entry name" value="HAD-SF_hydro_IIIA"/>
</dbReference>
<dbReference type="GO" id="GO:0003690">
    <property type="term" value="F:double-stranded DNA binding"/>
    <property type="evidence" value="ECO:0007669"/>
    <property type="project" value="TreeGrafter"/>
</dbReference>
<dbReference type="eggNOG" id="KOG2134">
    <property type="taxonomic scope" value="Eukaryota"/>
</dbReference>
<keyword evidence="2" id="KW-1185">Reference proteome</keyword>